<feature type="domain" description="6-phosphogluconate dehydrogenase NADP-binding" evidence="2">
    <location>
        <begin position="204"/>
        <end position="238"/>
    </location>
</feature>
<dbReference type="Gene3D" id="2.30.30.140">
    <property type="match status" value="1"/>
</dbReference>
<evidence type="ECO:0000256" key="1">
    <source>
        <dbReference type="SAM" id="MobiDB-lite"/>
    </source>
</evidence>
<accession>A0ABR1B7K7</accession>
<dbReference type="Gene3D" id="3.40.50.720">
    <property type="entry name" value="NAD(P)-binding Rossmann-like Domain"/>
    <property type="match status" value="1"/>
</dbReference>
<dbReference type="SUPFAM" id="SSF51735">
    <property type="entry name" value="NAD(P)-binding Rossmann-fold domains"/>
    <property type="match status" value="1"/>
</dbReference>
<dbReference type="SUPFAM" id="SSF63748">
    <property type="entry name" value="Tudor/PWWP/MBT"/>
    <property type="match status" value="1"/>
</dbReference>
<dbReference type="Pfam" id="PF03446">
    <property type="entry name" value="NAD_binding_2"/>
    <property type="match status" value="1"/>
</dbReference>
<reference evidence="3 4" key="1">
    <citation type="submission" date="2023-09" db="EMBL/GenBank/DDBJ databases">
        <title>Genomes of two closely related lineages of the louse Polyplax serrata with different host specificities.</title>
        <authorList>
            <person name="Martinu J."/>
            <person name="Tarabai H."/>
            <person name="Stefka J."/>
            <person name="Hypsa V."/>
        </authorList>
    </citation>
    <scope>NUCLEOTIDE SEQUENCE [LARGE SCALE GENOMIC DNA]</scope>
    <source>
        <strain evidence="3">98ZLc_SE</strain>
    </source>
</reference>
<name>A0ABR1B7K7_POLSC</name>
<sequence>MKGFPPWPGRCYWFLPVTCLQLLYVYILKYSGSNFSAWIEESQIKPYEPFKEQFSKAAKATLKEAIDAIENYINNKGEDIFAITDPEAEFNKLKESTLGNEQKDEKKKEKKENQTPKESKKPKIAKRKEGSLSHSAAFKKVRREHDDSPSNDSSILNHSSLRKSSGPGLLQRPSANFMVSSQQLDLENVSQTLRDKNILPSKLKFGFLGLGIMGSGIVKNLLNSGHSVIVWNRTPDKMILLNNMLQYPYVPDVHGYVELNKCTPLLFLKQYYYQGLEWYQFLMFNDFNAFI</sequence>
<dbReference type="InterPro" id="IPR051265">
    <property type="entry name" value="HIBADH-related_NP60_sf"/>
</dbReference>
<protein>
    <recommendedName>
        <fullName evidence="2">6-phosphogluconate dehydrogenase NADP-binding domain-containing protein</fullName>
    </recommendedName>
</protein>
<organism evidence="3 4">
    <name type="scientific">Polyplax serrata</name>
    <name type="common">Common mouse louse</name>
    <dbReference type="NCBI Taxonomy" id="468196"/>
    <lineage>
        <taxon>Eukaryota</taxon>
        <taxon>Metazoa</taxon>
        <taxon>Ecdysozoa</taxon>
        <taxon>Arthropoda</taxon>
        <taxon>Hexapoda</taxon>
        <taxon>Insecta</taxon>
        <taxon>Pterygota</taxon>
        <taxon>Neoptera</taxon>
        <taxon>Paraneoptera</taxon>
        <taxon>Psocodea</taxon>
        <taxon>Troctomorpha</taxon>
        <taxon>Phthiraptera</taxon>
        <taxon>Anoplura</taxon>
        <taxon>Polyplacidae</taxon>
        <taxon>Polyplax</taxon>
    </lineage>
</organism>
<comment type="caution">
    <text evidence="3">The sequence shown here is derived from an EMBL/GenBank/DDBJ whole genome shotgun (WGS) entry which is preliminary data.</text>
</comment>
<feature type="compositionally biased region" description="Basic and acidic residues" evidence="1">
    <location>
        <begin position="93"/>
        <end position="131"/>
    </location>
</feature>
<evidence type="ECO:0000313" key="3">
    <source>
        <dbReference type="EMBL" id="KAK6637606.1"/>
    </source>
</evidence>
<dbReference type="PANTHER" id="PTHR43580:SF2">
    <property type="entry name" value="CYTOKINE-LIKE NUCLEAR FACTOR N-PAC"/>
    <property type="match status" value="1"/>
</dbReference>
<keyword evidence="4" id="KW-1185">Reference proteome</keyword>
<evidence type="ECO:0000259" key="2">
    <source>
        <dbReference type="Pfam" id="PF03446"/>
    </source>
</evidence>
<feature type="compositionally biased region" description="Polar residues" evidence="1">
    <location>
        <begin position="150"/>
        <end position="163"/>
    </location>
</feature>
<evidence type="ECO:0000313" key="4">
    <source>
        <dbReference type="Proteomes" id="UP001359485"/>
    </source>
</evidence>
<dbReference type="InterPro" id="IPR006115">
    <property type="entry name" value="6PGDH_NADP-bd"/>
</dbReference>
<proteinExistence type="predicted"/>
<gene>
    <name evidence="3" type="ORF">RUM44_008028</name>
</gene>
<dbReference type="PANTHER" id="PTHR43580">
    <property type="entry name" value="OXIDOREDUCTASE GLYR1-RELATED"/>
    <property type="match status" value="1"/>
</dbReference>
<dbReference type="InterPro" id="IPR036291">
    <property type="entry name" value="NAD(P)-bd_dom_sf"/>
</dbReference>
<feature type="region of interest" description="Disordered" evidence="1">
    <location>
        <begin position="93"/>
        <end position="167"/>
    </location>
</feature>
<dbReference type="Proteomes" id="UP001359485">
    <property type="component" value="Unassembled WGS sequence"/>
</dbReference>
<dbReference type="EMBL" id="JAWJWF010000002">
    <property type="protein sequence ID" value="KAK6637606.1"/>
    <property type="molecule type" value="Genomic_DNA"/>
</dbReference>